<organism evidence="2 3">
    <name type="scientific">Folsomia candida</name>
    <name type="common">Springtail</name>
    <dbReference type="NCBI Taxonomy" id="158441"/>
    <lineage>
        <taxon>Eukaryota</taxon>
        <taxon>Metazoa</taxon>
        <taxon>Ecdysozoa</taxon>
        <taxon>Arthropoda</taxon>
        <taxon>Hexapoda</taxon>
        <taxon>Collembola</taxon>
        <taxon>Entomobryomorpha</taxon>
        <taxon>Isotomoidea</taxon>
        <taxon>Isotomidae</taxon>
        <taxon>Proisotominae</taxon>
        <taxon>Folsomia</taxon>
    </lineage>
</organism>
<keyword evidence="1" id="KW-0812">Transmembrane</keyword>
<keyword evidence="1" id="KW-0472">Membrane</keyword>
<dbReference type="Proteomes" id="UP000198287">
    <property type="component" value="Unassembled WGS sequence"/>
</dbReference>
<comment type="caution">
    <text evidence="2">The sequence shown here is derived from an EMBL/GenBank/DDBJ whole genome shotgun (WGS) entry which is preliminary data.</text>
</comment>
<dbReference type="EMBL" id="LNIX01000014">
    <property type="protein sequence ID" value="OXA47040.1"/>
    <property type="molecule type" value="Genomic_DNA"/>
</dbReference>
<evidence type="ECO:0000313" key="3">
    <source>
        <dbReference type="Proteomes" id="UP000198287"/>
    </source>
</evidence>
<proteinExistence type="predicted"/>
<feature type="transmembrane region" description="Helical" evidence="1">
    <location>
        <begin position="131"/>
        <end position="149"/>
    </location>
</feature>
<evidence type="ECO:0000256" key="1">
    <source>
        <dbReference type="SAM" id="Phobius"/>
    </source>
</evidence>
<gene>
    <name evidence="2" type="ORF">Fcan01_18277</name>
</gene>
<name>A0A226DPM5_FOLCA</name>
<keyword evidence="3" id="KW-1185">Reference proteome</keyword>
<protein>
    <submittedName>
        <fullName evidence="2">Uncharacterized protein</fullName>
    </submittedName>
</protein>
<keyword evidence="1" id="KW-1133">Transmembrane helix</keyword>
<reference evidence="2 3" key="1">
    <citation type="submission" date="2015-12" db="EMBL/GenBank/DDBJ databases">
        <title>The genome of Folsomia candida.</title>
        <authorList>
            <person name="Faddeeva A."/>
            <person name="Derks M.F."/>
            <person name="Anvar Y."/>
            <person name="Smit S."/>
            <person name="Van Straalen N."/>
            <person name="Roelofs D."/>
        </authorList>
    </citation>
    <scope>NUCLEOTIDE SEQUENCE [LARGE SCALE GENOMIC DNA]</scope>
    <source>
        <strain evidence="2 3">VU population</strain>
        <tissue evidence="2">Whole body</tissue>
    </source>
</reference>
<sequence>MGRWIQKREFVKIVPRSGNFAGNATNREDVIILSTQSKAQSETLLDNLVLFGIKLLVWIGYLFTPLLTISFMIRGLDPQFYIVEHVLTKYRLISFLARRMPLRYALLLKVGLLVGRFCAMTAALYEAERVMAFMSSAVYIVTNAANTIVGDIRKMNRQRIQAGLFHSH</sequence>
<evidence type="ECO:0000313" key="2">
    <source>
        <dbReference type="EMBL" id="OXA47040.1"/>
    </source>
</evidence>
<dbReference type="AlphaFoldDB" id="A0A226DPM5"/>
<feature type="transmembrane region" description="Helical" evidence="1">
    <location>
        <begin position="48"/>
        <end position="73"/>
    </location>
</feature>
<accession>A0A226DPM5</accession>